<evidence type="ECO:0000313" key="5">
    <source>
        <dbReference type="Proteomes" id="UP001595630"/>
    </source>
</evidence>
<feature type="transmembrane region" description="Helical" evidence="2">
    <location>
        <begin position="164"/>
        <end position="188"/>
    </location>
</feature>
<evidence type="ECO:0000256" key="2">
    <source>
        <dbReference type="SAM" id="Phobius"/>
    </source>
</evidence>
<feature type="region of interest" description="Disordered" evidence="1">
    <location>
        <begin position="1"/>
        <end position="24"/>
    </location>
</feature>
<keyword evidence="5" id="KW-1185">Reference proteome</keyword>
<feature type="domain" description="DUF1468" evidence="3">
    <location>
        <begin position="59"/>
        <end position="188"/>
    </location>
</feature>
<reference evidence="5" key="1">
    <citation type="journal article" date="2019" name="Int. J. Syst. Evol. Microbiol.">
        <title>The Global Catalogue of Microorganisms (GCM) 10K type strain sequencing project: providing services to taxonomists for standard genome sequencing and annotation.</title>
        <authorList>
            <consortium name="The Broad Institute Genomics Platform"/>
            <consortium name="The Broad Institute Genome Sequencing Center for Infectious Disease"/>
            <person name="Wu L."/>
            <person name="Ma J."/>
        </authorList>
    </citation>
    <scope>NUCLEOTIDE SEQUENCE [LARGE SCALE GENOMIC DNA]</scope>
    <source>
        <strain evidence="5">KCTC 42447</strain>
    </source>
</reference>
<keyword evidence="2" id="KW-1133">Transmembrane helix</keyword>
<evidence type="ECO:0000259" key="3">
    <source>
        <dbReference type="Pfam" id="PF07331"/>
    </source>
</evidence>
<dbReference type="RefSeq" id="WP_386366827.1">
    <property type="nucleotide sequence ID" value="NZ_JBHRXZ010000024.1"/>
</dbReference>
<gene>
    <name evidence="4" type="ORF">ACFOMF_16390</name>
</gene>
<evidence type="ECO:0000313" key="4">
    <source>
        <dbReference type="EMBL" id="MFC3609356.1"/>
    </source>
</evidence>
<evidence type="ECO:0000256" key="1">
    <source>
        <dbReference type="SAM" id="MobiDB-lite"/>
    </source>
</evidence>
<keyword evidence="2" id="KW-0472">Membrane</keyword>
<comment type="caution">
    <text evidence="4">The sequence shown here is derived from an EMBL/GenBank/DDBJ whole genome shotgun (WGS) entry which is preliminary data.</text>
</comment>
<proteinExistence type="predicted"/>
<feature type="region of interest" description="Disordered" evidence="1">
    <location>
        <begin position="29"/>
        <end position="48"/>
    </location>
</feature>
<organism evidence="4 5">
    <name type="scientific">Stutzerimonas tarimensis</name>
    <dbReference type="NCBI Taxonomy" id="1507735"/>
    <lineage>
        <taxon>Bacteria</taxon>
        <taxon>Pseudomonadati</taxon>
        <taxon>Pseudomonadota</taxon>
        <taxon>Gammaproteobacteria</taxon>
        <taxon>Pseudomonadales</taxon>
        <taxon>Pseudomonadaceae</taxon>
        <taxon>Stutzerimonas</taxon>
    </lineage>
</organism>
<feature type="transmembrane region" description="Helical" evidence="2">
    <location>
        <begin position="87"/>
        <end position="108"/>
    </location>
</feature>
<protein>
    <submittedName>
        <fullName evidence="4">Tripartite tricarboxylate transporter TctB family protein</fullName>
    </submittedName>
</protein>
<feature type="transmembrane region" description="Helical" evidence="2">
    <location>
        <begin position="55"/>
        <end position="75"/>
    </location>
</feature>
<dbReference type="Proteomes" id="UP001595630">
    <property type="component" value="Unassembled WGS sequence"/>
</dbReference>
<dbReference type="Pfam" id="PF07331">
    <property type="entry name" value="TctB"/>
    <property type="match status" value="1"/>
</dbReference>
<keyword evidence="2" id="KW-0812">Transmembrane</keyword>
<feature type="transmembrane region" description="Helical" evidence="2">
    <location>
        <begin position="120"/>
        <end position="152"/>
    </location>
</feature>
<sequence length="194" mass="20829">MGSTTNRSADFFQRGVPSRQSHQQAEVIAVPLSRPSSDDDQPEGSPARSIHWPELCTCVGLILLGLAVAATSWSYGIGTVTRMGTGFFPLMLGLMLAGVGSLVACEVWRTTQRDRTPFPFRPAVCVIAGILCFALSVESLGLVPAVFMLAALSIIGRPGFNPMLIVWIGTAMSAFSWLVFIVGFNLPLEAVRGW</sequence>
<dbReference type="EMBL" id="JBHRXZ010000024">
    <property type="protein sequence ID" value="MFC3609356.1"/>
    <property type="molecule type" value="Genomic_DNA"/>
</dbReference>
<name>A0ABV7TAR1_9GAMM</name>
<accession>A0ABV7TAR1</accession>
<dbReference type="InterPro" id="IPR009936">
    <property type="entry name" value="DUF1468"/>
</dbReference>